<proteinExistence type="predicted"/>
<comment type="caution">
    <text evidence="1">The sequence shown here is derived from an EMBL/GenBank/DDBJ whole genome shotgun (WGS) entry which is preliminary data.</text>
</comment>
<evidence type="ECO:0000313" key="2">
    <source>
        <dbReference type="Proteomes" id="UP001203410"/>
    </source>
</evidence>
<accession>A0ABT0RR00</accession>
<keyword evidence="2" id="KW-1185">Reference proteome</keyword>
<dbReference type="Proteomes" id="UP001203410">
    <property type="component" value="Unassembled WGS sequence"/>
</dbReference>
<dbReference type="EMBL" id="JAMGBA010000001">
    <property type="protein sequence ID" value="MCL6697445.1"/>
    <property type="molecule type" value="Genomic_DNA"/>
</dbReference>
<evidence type="ECO:0000313" key="1">
    <source>
        <dbReference type="EMBL" id="MCL6697445.1"/>
    </source>
</evidence>
<reference evidence="1 2" key="1">
    <citation type="submission" date="2022-05" db="EMBL/GenBank/DDBJ databases">
        <authorList>
            <person name="Jo J.-H."/>
            <person name="Im W.-T."/>
        </authorList>
    </citation>
    <scope>NUCLEOTIDE SEQUENCE [LARGE SCALE GENOMIC DNA]</scope>
    <source>
        <strain evidence="1 2">NSE70-1</strain>
    </source>
</reference>
<dbReference type="RefSeq" id="WP_249902815.1">
    <property type="nucleotide sequence ID" value="NZ_JAMGBA010000001.1"/>
</dbReference>
<name>A0ABT0RR00_9SPHN</name>
<sequence length="58" mass="6441">MIYGAPGIIERAFQLAASSLNVEHIRSQLRKEGYSNVDAHLSGAKIRSELSKSIKQRD</sequence>
<gene>
    <name evidence="1" type="ORF">LZ496_01410</name>
</gene>
<protein>
    <submittedName>
        <fullName evidence="1">Uncharacterized protein</fullName>
    </submittedName>
</protein>
<organism evidence="1 2">
    <name type="scientific">Sphingomonas caseinilyticus</name>
    <dbReference type="NCBI Taxonomy" id="2908205"/>
    <lineage>
        <taxon>Bacteria</taxon>
        <taxon>Pseudomonadati</taxon>
        <taxon>Pseudomonadota</taxon>
        <taxon>Alphaproteobacteria</taxon>
        <taxon>Sphingomonadales</taxon>
        <taxon>Sphingomonadaceae</taxon>
        <taxon>Sphingomonas</taxon>
    </lineage>
</organism>